<reference evidence="15" key="1">
    <citation type="submission" date="2015-01" db="EMBL/GenBank/DDBJ databases">
        <title>Transcriptome Assembly of Fopius arisanus.</title>
        <authorList>
            <person name="Geib S."/>
        </authorList>
    </citation>
    <scope>NUCLEOTIDE SEQUENCE</scope>
</reference>
<evidence type="ECO:0000313" key="16">
    <source>
        <dbReference type="Proteomes" id="UP000694866"/>
    </source>
</evidence>
<dbReference type="OrthoDB" id="427096at2759"/>
<keyword evidence="6 12" id="KW-0812">Transmembrane</keyword>
<evidence type="ECO:0000259" key="14">
    <source>
        <dbReference type="Pfam" id="PF17039"/>
    </source>
</evidence>
<dbReference type="EC" id="2.4.1.-" evidence="12"/>
<evidence type="ECO:0000256" key="1">
    <source>
        <dbReference type="ARBA" id="ARBA00004447"/>
    </source>
</evidence>
<sequence length="411" mass="47488">MLLCGRGKRLWLLAFIVTLACLHLVLMYCDIRIVEWEPSKYLFGFGKNDPPHLGNSTKKILYWNTMFGDETFYFGHGDIFNKCPDLPTGGCYATHDRYIFDIRDYDALLFHGNELSVRDRPAIRDQSQFYVFVNLESPVTWVKRAKPFFEDYFNLTMTYRVDSDVQWSYYSVRDRISGDIVAPVGSAVWKTSEDATADLGPSGEIMEIIKTKRKTAVWFVSNCETDSAREKYVKELSKHVDVDIYGRCGSEMKCPKGEDCFRKIVEPEYFFYLSFENSLCQDYVTEKLSNALMHNVVPVVYGGADYGSSAPPNSYINTLDFRSPKELAQFLIRLTKNPSKYAEYFRWKRYYEIVPGTQLAICRLCKYLHGAKGSKVYNSMADWYLKGKCPLQDKLKSFPYATQLATMFADD</sequence>
<evidence type="ECO:0000256" key="9">
    <source>
        <dbReference type="ARBA" id="ARBA00023034"/>
    </source>
</evidence>
<dbReference type="FunFam" id="3.40.50.11660:FF:000006">
    <property type="entry name" value="Alpha-(1,3)-fucosyltransferase C"/>
    <property type="match status" value="1"/>
</dbReference>
<comment type="similarity">
    <text evidence="3 12">Belongs to the glycosyltransferase 10 family.</text>
</comment>
<evidence type="ECO:0000259" key="13">
    <source>
        <dbReference type="Pfam" id="PF00852"/>
    </source>
</evidence>
<dbReference type="GO" id="GO:0008417">
    <property type="term" value="F:fucosyltransferase activity"/>
    <property type="evidence" value="ECO:0007669"/>
    <property type="project" value="InterPro"/>
</dbReference>
<dbReference type="Pfam" id="PF00852">
    <property type="entry name" value="Glyco_transf_10"/>
    <property type="match status" value="1"/>
</dbReference>
<evidence type="ECO:0000256" key="6">
    <source>
        <dbReference type="ARBA" id="ARBA00022692"/>
    </source>
</evidence>
<evidence type="ECO:0000256" key="3">
    <source>
        <dbReference type="ARBA" id="ARBA00008919"/>
    </source>
</evidence>
<evidence type="ECO:0000256" key="2">
    <source>
        <dbReference type="ARBA" id="ARBA00004922"/>
    </source>
</evidence>
<keyword evidence="7" id="KW-0735">Signal-anchor</keyword>
<comment type="subcellular location">
    <subcellularLocation>
        <location evidence="1 12">Golgi apparatus</location>
        <location evidence="1 12">Golgi stack membrane</location>
        <topology evidence="1 12">Single-pass type II membrane protein</topology>
    </subcellularLocation>
</comment>
<dbReference type="Pfam" id="PF17039">
    <property type="entry name" value="Glyco_tran_10_N"/>
    <property type="match status" value="1"/>
</dbReference>
<keyword evidence="10" id="KW-0472">Membrane</keyword>
<keyword evidence="8" id="KW-1133">Transmembrane helix</keyword>
<dbReference type="SUPFAM" id="SSF53756">
    <property type="entry name" value="UDP-Glycosyltransferase/glycogen phosphorylase"/>
    <property type="match status" value="1"/>
</dbReference>
<dbReference type="PANTHER" id="PTHR48438:SF1">
    <property type="entry name" value="ALPHA-(1,3)-FUCOSYLTRANSFERASE C-RELATED"/>
    <property type="match status" value="1"/>
</dbReference>
<reference evidence="17" key="2">
    <citation type="submission" date="2025-04" db="UniProtKB">
        <authorList>
            <consortium name="RefSeq"/>
        </authorList>
    </citation>
    <scope>IDENTIFICATION</scope>
    <source>
        <strain evidence="17">USDA-PBARC FA_bdor</strain>
        <tissue evidence="17">Whole organism</tissue>
    </source>
</reference>
<proteinExistence type="inferred from homology"/>
<evidence type="ECO:0000313" key="17">
    <source>
        <dbReference type="RefSeq" id="XP_011308371.1"/>
    </source>
</evidence>
<dbReference type="RefSeq" id="XP_011308371.1">
    <property type="nucleotide sequence ID" value="XM_011310069.1"/>
</dbReference>
<dbReference type="KEGG" id="fas:105269655"/>
<evidence type="ECO:0000256" key="5">
    <source>
        <dbReference type="ARBA" id="ARBA00022679"/>
    </source>
</evidence>
<evidence type="ECO:0000256" key="10">
    <source>
        <dbReference type="ARBA" id="ARBA00023136"/>
    </source>
</evidence>
<feature type="domain" description="Fucosyltransferase C-terminal" evidence="13">
    <location>
        <begin position="210"/>
        <end position="383"/>
    </location>
</feature>
<evidence type="ECO:0000313" key="15">
    <source>
        <dbReference type="EMBL" id="JAG77801.1"/>
    </source>
</evidence>
<dbReference type="InterPro" id="IPR038577">
    <property type="entry name" value="GT10-like_C_sf"/>
</dbReference>
<accession>A0A9R1U5Z7</accession>
<keyword evidence="9 12" id="KW-0333">Golgi apparatus</keyword>
<dbReference type="UniPathway" id="UPA00378"/>
<feature type="domain" description="Fucosyltransferase N-terminal" evidence="14">
    <location>
        <begin position="56"/>
        <end position="169"/>
    </location>
</feature>
<keyword evidence="5 12" id="KW-0808">Transferase</keyword>
<keyword evidence="4 12" id="KW-0328">Glycosyltransferase</keyword>
<dbReference type="EMBL" id="GBYB01008034">
    <property type="protein sequence ID" value="JAG77801.1"/>
    <property type="molecule type" value="Transcribed_RNA"/>
</dbReference>
<dbReference type="InterPro" id="IPR031481">
    <property type="entry name" value="Glyco_tran_10_N"/>
</dbReference>
<keyword evidence="16" id="KW-1185">Reference proteome</keyword>
<protein>
    <recommendedName>
        <fullName evidence="12">Fucosyltransferase</fullName>
        <ecNumber evidence="12">2.4.1.-</ecNumber>
    </recommendedName>
</protein>
<dbReference type="Proteomes" id="UP000694866">
    <property type="component" value="Unplaced"/>
</dbReference>
<dbReference type="InterPro" id="IPR001503">
    <property type="entry name" value="Glyco_trans_10"/>
</dbReference>
<dbReference type="AlphaFoldDB" id="A0A0C9QWC0"/>
<comment type="pathway">
    <text evidence="2">Protein modification; protein glycosylation.</text>
</comment>
<dbReference type="InterPro" id="IPR055270">
    <property type="entry name" value="Glyco_tran_10_C"/>
</dbReference>
<evidence type="ECO:0000256" key="8">
    <source>
        <dbReference type="ARBA" id="ARBA00022989"/>
    </source>
</evidence>
<organism evidence="15">
    <name type="scientific">Fopius arisanus</name>
    <dbReference type="NCBI Taxonomy" id="64838"/>
    <lineage>
        <taxon>Eukaryota</taxon>
        <taxon>Metazoa</taxon>
        <taxon>Ecdysozoa</taxon>
        <taxon>Arthropoda</taxon>
        <taxon>Hexapoda</taxon>
        <taxon>Insecta</taxon>
        <taxon>Pterygota</taxon>
        <taxon>Neoptera</taxon>
        <taxon>Endopterygota</taxon>
        <taxon>Hymenoptera</taxon>
        <taxon>Apocrita</taxon>
        <taxon>Ichneumonoidea</taxon>
        <taxon>Braconidae</taxon>
        <taxon>Opiinae</taxon>
        <taxon>Fopius</taxon>
    </lineage>
</organism>
<name>A0A0C9QWC0_9HYME</name>
<dbReference type="Gene3D" id="3.40.50.11660">
    <property type="entry name" value="Glycosyl transferase family 10, C-terminal domain"/>
    <property type="match status" value="1"/>
</dbReference>
<dbReference type="GO" id="GO:0032580">
    <property type="term" value="C:Golgi cisterna membrane"/>
    <property type="evidence" value="ECO:0007669"/>
    <property type="project" value="UniProtKB-SubCell"/>
</dbReference>
<accession>A0A0C9QWC0</accession>
<dbReference type="GeneID" id="105269655"/>
<keyword evidence="11" id="KW-0325">Glycoprotein</keyword>
<evidence type="ECO:0000256" key="12">
    <source>
        <dbReference type="RuleBase" id="RU003832"/>
    </source>
</evidence>
<evidence type="ECO:0000256" key="7">
    <source>
        <dbReference type="ARBA" id="ARBA00022968"/>
    </source>
</evidence>
<dbReference type="PROSITE" id="PS51257">
    <property type="entry name" value="PROKAR_LIPOPROTEIN"/>
    <property type="match status" value="1"/>
</dbReference>
<gene>
    <name evidence="15" type="primary">FucTC_0</name>
    <name evidence="17" type="synonym">LOC105269655</name>
    <name evidence="15" type="ORF">g.12395</name>
</gene>
<dbReference type="PANTHER" id="PTHR48438">
    <property type="entry name" value="ALPHA-(1,3)-FUCOSYLTRANSFERASE C-RELATED"/>
    <property type="match status" value="1"/>
</dbReference>
<evidence type="ECO:0000256" key="11">
    <source>
        <dbReference type="ARBA" id="ARBA00023180"/>
    </source>
</evidence>
<evidence type="ECO:0000256" key="4">
    <source>
        <dbReference type="ARBA" id="ARBA00022676"/>
    </source>
</evidence>
<dbReference type="CTD" id="3355171"/>